<evidence type="ECO:0000313" key="2">
    <source>
        <dbReference type="Proteomes" id="UP001050808"/>
    </source>
</evidence>
<reference evidence="1" key="1">
    <citation type="submission" date="2024-05" db="EMBL/GenBank/DDBJ databases">
        <title>Whole genome shotgun sequence of Streptomyces violascens NBRC 12920.</title>
        <authorList>
            <person name="Komaki H."/>
            <person name="Tamura T."/>
        </authorList>
    </citation>
    <scope>NUCLEOTIDE SEQUENCE</scope>
    <source>
        <strain evidence="1">NBRC 12920</strain>
    </source>
</reference>
<name>A0ABQ3QS64_9ACTN</name>
<gene>
    <name evidence="1" type="ORF">Sviol_44910</name>
</gene>
<organism evidence="1 2">
    <name type="scientific">Streptomyces violascens</name>
    <dbReference type="NCBI Taxonomy" id="67381"/>
    <lineage>
        <taxon>Bacteria</taxon>
        <taxon>Bacillati</taxon>
        <taxon>Actinomycetota</taxon>
        <taxon>Actinomycetes</taxon>
        <taxon>Kitasatosporales</taxon>
        <taxon>Streptomycetaceae</taxon>
        <taxon>Streptomyces</taxon>
    </lineage>
</organism>
<accession>A0ABQ3QS64</accession>
<comment type="caution">
    <text evidence="1">The sequence shown here is derived from an EMBL/GenBank/DDBJ whole genome shotgun (WGS) entry which is preliminary data.</text>
</comment>
<evidence type="ECO:0000313" key="1">
    <source>
        <dbReference type="EMBL" id="GHI40083.1"/>
    </source>
</evidence>
<sequence length="152" mass="16274">MAGLAAAALYATVRAEGLDSATDGSLVHRAPLEPPLNLLQDSVRYRIPRDLLAPISIANDHPSADVVTALSTLFDEYDTEANRRQNEVLRLAQKVLLDHLGEVPVPRWEGASSKDVLGLLAGGGFVPTVAHRITAVTDEGTAQAAYDERHSL</sequence>
<dbReference type="EMBL" id="BNDY01000017">
    <property type="protein sequence ID" value="GHI40083.1"/>
    <property type="molecule type" value="Genomic_DNA"/>
</dbReference>
<protein>
    <submittedName>
        <fullName evidence="1">Uncharacterized protein</fullName>
    </submittedName>
</protein>
<keyword evidence="2" id="KW-1185">Reference proteome</keyword>
<dbReference type="RefSeq" id="WP_189971801.1">
    <property type="nucleotide sequence ID" value="NZ_BMUA01000055.1"/>
</dbReference>
<proteinExistence type="predicted"/>
<dbReference type="Proteomes" id="UP001050808">
    <property type="component" value="Unassembled WGS sequence"/>
</dbReference>